<comment type="caution">
    <text evidence="2">The sequence shown here is derived from an EMBL/GenBank/DDBJ whole genome shotgun (WGS) entry which is preliminary data.</text>
</comment>
<evidence type="ECO:0000313" key="2">
    <source>
        <dbReference type="EMBL" id="KAJ3576440.1"/>
    </source>
</evidence>
<gene>
    <name evidence="2" type="ORF">NPX13_g3700</name>
</gene>
<dbReference type="AlphaFoldDB" id="A0A9W8TPA9"/>
<organism evidence="2 3">
    <name type="scientific">Xylaria arbuscula</name>
    <dbReference type="NCBI Taxonomy" id="114810"/>
    <lineage>
        <taxon>Eukaryota</taxon>
        <taxon>Fungi</taxon>
        <taxon>Dikarya</taxon>
        <taxon>Ascomycota</taxon>
        <taxon>Pezizomycotina</taxon>
        <taxon>Sordariomycetes</taxon>
        <taxon>Xylariomycetidae</taxon>
        <taxon>Xylariales</taxon>
        <taxon>Xylariaceae</taxon>
        <taxon>Xylaria</taxon>
    </lineage>
</organism>
<evidence type="ECO:0000256" key="1">
    <source>
        <dbReference type="SAM" id="MobiDB-lite"/>
    </source>
</evidence>
<evidence type="ECO:0000313" key="3">
    <source>
        <dbReference type="Proteomes" id="UP001148614"/>
    </source>
</evidence>
<feature type="compositionally biased region" description="Low complexity" evidence="1">
    <location>
        <begin position="33"/>
        <end position="44"/>
    </location>
</feature>
<reference evidence="2" key="1">
    <citation type="submission" date="2022-07" db="EMBL/GenBank/DDBJ databases">
        <title>Genome Sequence of Xylaria arbuscula.</title>
        <authorList>
            <person name="Buettner E."/>
        </authorList>
    </citation>
    <scope>NUCLEOTIDE SEQUENCE</scope>
    <source>
        <strain evidence="2">VT107</strain>
    </source>
</reference>
<name>A0A9W8TPA9_9PEZI</name>
<accession>A0A9W8TPA9</accession>
<feature type="region of interest" description="Disordered" evidence="1">
    <location>
        <begin position="1"/>
        <end position="57"/>
    </location>
</feature>
<keyword evidence="3" id="KW-1185">Reference proteome</keyword>
<dbReference type="EMBL" id="JANPWZ010000476">
    <property type="protein sequence ID" value="KAJ3576440.1"/>
    <property type="molecule type" value="Genomic_DNA"/>
</dbReference>
<protein>
    <submittedName>
        <fullName evidence="2">Uncharacterized protein</fullName>
    </submittedName>
</protein>
<sequence>MAVLSSSDIQTRKRMRGNAGYDAASLPPGCYLAATSSGASKSTTQMNGEQGGPGEGCRPLAFLNDIATCGEEHIPSTSPTSPPRPLPQYRAFRANAVACGVLGSSISRVERSIRHF</sequence>
<proteinExistence type="predicted"/>
<dbReference type="Proteomes" id="UP001148614">
    <property type="component" value="Unassembled WGS sequence"/>
</dbReference>